<dbReference type="GeneID" id="9950273"/>
<dbReference type="EMBL" id="JH712802">
    <property type="protein sequence ID" value="EFO15702.1"/>
    <property type="molecule type" value="Genomic_DNA"/>
</dbReference>
<dbReference type="KEGG" id="loa:LOAG_12807"/>
<gene>
    <name evidence="1" type="ORF">LOAG_12807</name>
</gene>
<evidence type="ECO:0000313" key="1">
    <source>
        <dbReference type="EMBL" id="EFO15702.1"/>
    </source>
</evidence>
<dbReference type="CTD" id="9950273"/>
<protein>
    <submittedName>
        <fullName evidence="1">Uncharacterized protein</fullName>
    </submittedName>
</protein>
<dbReference type="RefSeq" id="XP_003148367.1">
    <property type="nucleotide sequence ID" value="XM_003148319.1"/>
</dbReference>
<organism evidence="1">
    <name type="scientific">Loa loa</name>
    <name type="common">Eye worm</name>
    <name type="synonym">Filaria loa</name>
    <dbReference type="NCBI Taxonomy" id="7209"/>
    <lineage>
        <taxon>Eukaryota</taxon>
        <taxon>Metazoa</taxon>
        <taxon>Ecdysozoa</taxon>
        <taxon>Nematoda</taxon>
        <taxon>Chromadorea</taxon>
        <taxon>Rhabditida</taxon>
        <taxon>Spirurina</taxon>
        <taxon>Spiruromorpha</taxon>
        <taxon>Filarioidea</taxon>
        <taxon>Onchocercidae</taxon>
        <taxon>Loa</taxon>
    </lineage>
</organism>
<dbReference type="AlphaFoldDB" id="A0A1S0TLM9"/>
<dbReference type="InParanoid" id="A0A1S0TLM9"/>
<name>A0A1S0TLM9_LOALO</name>
<accession>A0A1S0TLM9</accession>
<reference evidence="1" key="1">
    <citation type="submission" date="2012-04" db="EMBL/GenBank/DDBJ databases">
        <title>The Genome Sequence of Loa loa.</title>
        <authorList>
            <consortium name="The Broad Institute Genome Sequencing Platform"/>
            <consortium name="Broad Institute Genome Sequencing Center for Infectious Disease"/>
            <person name="Nutman T.B."/>
            <person name="Fink D.L."/>
            <person name="Russ C."/>
            <person name="Young S."/>
            <person name="Zeng Q."/>
            <person name="Gargeya S."/>
            <person name="Alvarado L."/>
            <person name="Berlin A."/>
            <person name="Chapman S.B."/>
            <person name="Chen Z."/>
            <person name="Freedman E."/>
            <person name="Gellesch M."/>
            <person name="Goldberg J."/>
            <person name="Griggs A."/>
            <person name="Gujja S."/>
            <person name="Heilman E.R."/>
            <person name="Heiman D."/>
            <person name="Howarth C."/>
            <person name="Mehta T."/>
            <person name="Neiman D."/>
            <person name="Pearson M."/>
            <person name="Roberts A."/>
            <person name="Saif S."/>
            <person name="Shea T."/>
            <person name="Shenoy N."/>
            <person name="Sisk P."/>
            <person name="Stolte C."/>
            <person name="Sykes S."/>
            <person name="White J."/>
            <person name="Yandava C."/>
            <person name="Haas B."/>
            <person name="Henn M.R."/>
            <person name="Nusbaum C."/>
            <person name="Birren B."/>
        </authorList>
    </citation>
    <scope>NUCLEOTIDE SEQUENCE [LARGE SCALE GENOMIC DNA]</scope>
</reference>
<sequence>MEVRWLNSVKKSCISDNVCYMSNIAESKTACKSVKDVKIDVFCLWEEEGSEIHGEREAFPRSVSYIGFLNHEDHAKPPSLKKYNWEALGNSSSTMHKLLQKFKIKILSGDNSAQS</sequence>
<proteinExistence type="predicted"/>